<dbReference type="PANTHER" id="PTHR12354">
    <property type="entry name" value="INTERFERON-RELATED DEVELOPMENTAL REGULATOR"/>
    <property type="match status" value="1"/>
</dbReference>
<dbReference type="Proteomes" id="UP000762676">
    <property type="component" value="Unassembled WGS sequence"/>
</dbReference>
<dbReference type="AlphaFoldDB" id="A0AAV4H6Q5"/>
<protein>
    <submittedName>
        <fullName evidence="3">Interferon-related developmental regulator 2</fullName>
    </submittedName>
</protein>
<dbReference type="Pfam" id="PF05004">
    <property type="entry name" value="IFRD"/>
    <property type="match status" value="1"/>
</dbReference>
<dbReference type="SUPFAM" id="SSF48371">
    <property type="entry name" value="ARM repeat"/>
    <property type="match status" value="1"/>
</dbReference>
<gene>
    <name evidence="3" type="ORF">ElyMa_006223200</name>
</gene>
<name>A0AAV4H6Q5_9GAST</name>
<organism evidence="3 4">
    <name type="scientific">Elysia marginata</name>
    <dbReference type="NCBI Taxonomy" id="1093978"/>
    <lineage>
        <taxon>Eukaryota</taxon>
        <taxon>Metazoa</taxon>
        <taxon>Spiralia</taxon>
        <taxon>Lophotrochozoa</taxon>
        <taxon>Mollusca</taxon>
        <taxon>Gastropoda</taxon>
        <taxon>Heterobranchia</taxon>
        <taxon>Euthyneura</taxon>
        <taxon>Panpulmonata</taxon>
        <taxon>Sacoglossa</taxon>
        <taxon>Placobranchoidea</taxon>
        <taxon>Plakobranchidae</taxon>
        <taxon>Elysia</taxon>
    </lineage>
</organism>
<dbReference type="InterPro" id="IPR039777">
    <property type="entry name" value="IFRD"/>
</dbReference>
<dbReference type="PANTHER" id="PTHR12354:SF1">
    <property type="entry name" value="INTERFERON-RELATED DEVELOPMENTAL REGULATOR 1"/>
    <property type="match status" value="1"/>
</dbReference>
<feature type="domain" description="Interferon-related developmental regulator N-terminal" evidence="2">
    <location>
        <begin position="61"/>
        <end position="184"/>
    </location>
</feature>
<keyword evidence="4" id="KW-1185">Reference proteome</keyword>
<evidence type="ECO:0000313" key="4">
    <source>
        <dbReference type="Proteomes" id="UP000762676"/>
    </source>
</evidence>
<reference evidence="3 4" key="1">
    <citation type="journal article" date="2021" name="Elife">
        <title>Chloroplast acquisition without the gene transfer in kleptoplastic sea slugs, Plakobranchus ocellatus.</title>
        <authorList>
            <person name="Maeda T."/>
            <person name="Takahashi S."/>
            <person name="Yoshida T."/>
            <person name="Shimamura S."/>
            <person name="Takaki Y."/>
            <person name="Nagai Y."/>
            <person name="Toyoda A."/>
            <person name="Suzuki Y."/>
            <person name="Arimoto A."/>
            <person name="Ishii H."/>
            <person name="Satoh N."/>
            <person name="Nishiyama T."/>
            <person name="Hasebe M."/>
            <person name="Maruyama T."/>
            <person name="Minagawa J."/>
            <person name="Obokata J."/>
            <person name="Shigenobu S."/>
        </authorList>
    </citation>
    <scope>NUCLEOTIDE SEQUENCE [LARGE SCALE GENOMIC DNA]</scope>
</reference>
<comment type="caution">
    <text evidence="3">The sequence shown here is derived from an EMBL/GenBank/DDBJ whole genome shotgun (WGS) entry which is preliminary data.</text>
</comment>
<sequence length="185" mass="20395">MVGNRTRLLQILSPTHLSLSLSAPVMVATWEKLCFSDWQGDNWVTQNLASDGASWPESDPVTEDEARYTTVQENFEDKFIECLDGTLQKSANTRITSLQNIQRALQKKHVADFLWDRKETVTDNILRCLKKSKGNEQAVAAACLSLVALQLGPDAKSVFTSCQAYLTSLLADNTTSVIARGACAL</sequence>
<proteinExistence type="inferred from homology"/>
<accession>A0AAV4H6Q5</accession>
<evidence type="ECO:0000256" key="1">
    <source>
        <dbReference type="ARBA" id="ARBA00008828"/>
    </source>
</evidence>
<evidence type="ECO:0000259" key="2">
    <source>
        <dbReference type="Pfam" id="PF05004"/>
    </source>
</evidence>
<evidence type="ECO:0000313" key="3">
    <source>
        <dbReference type="EMBL" id="GFR93341.1"/>
    </source>
</evidence>
<comment type="similarity">
    <text evidence="1">Belongs to the IFRD family.</text>
</comment>
<dbReference type="EMBL" id="BMAT01012498">
    <property type="protein sequence ID" value="GFR93341.1"/>
    <property type="molecule type" value="Genomic_DNA"/>
</dbReference>
<dbReference type="InterPro" id="IPR016024">
    <property type="entry name" value="ARM-type_fold"/>
</dbReference>
<dbReference type="InterPro" id="IPR007701">
    <property type="entry name" value="Interferon-rel_develop_reg_N"/>
</dbReference>